<dbReference type="Proteomes" id="UP001500920">
    <property type="component" value="Unassembled WGS sequence"/>
</dbReference>
<gene>
    <name evidence="1" type="ORF">GCM10022378_08020</name>
</gene>
<organism evidence="1 2">
    <name type="scientific">Salinicoccus jeotgali</name>
    <dbReference type="NCBI Taxonomy" id="381634"/>
    <lineage>
        <taxon>Bacteria</taxon>
        <taxon>Bacillati</taxon>
        <taxon>Bacillota</taxon>
        <taxon>Bacilli</taxon>
        <taxon>Bacillales</taxon>
        <taxon>Staphylococcaceae</taxon>
        <taxon>Salinicoccus</taxon>
    </lineage>
</organism>
<evidence type="ECO:0000313" key="2">
    <source>
        <dbReference type="Proteomes" id="UP001500920"/>
    </source>
</evidence>
<comment type="caution">
    <text evidence="1">The sequence shown here is derived from an EMBL/GenBank/DDBJ whole genome shotgun (WGS) entry which is preliminary data.</text>
</comment>
<protein>
    <submittedName>
        <fullName evidence="1">Uncharacterized protein</fullName>
    </submittedName>
</protein>
<evidence type="ECO:0000313" key="1">
    <source>
        <dbReference type="EMBL" id="GAA3720458.1"/>
    </source>
</evidence>
<dbReference type="EMBL" id="BAABCK010000017">
    <property type="protein sequence ID" value="GAA3720458.1"/>
    <property type="molecule type" value="Genomic_DNA"/>
</dbReference>
<keyword evidence="2" id="KW-1185">Reference proteome</keyword>
<reference evidence="2" key="1">
    <citation type="journal article" date="2019" name="Int. J. Syst. Evol. Microbiol.">
        <title>The Global Catalogue of Microorganisms (GCM) 10K type strain sequencing project: providing services to taxonomists for standard genome sequencing and annotation.</title>
        <authorList>
            <consortium name="The Broad Institute Genomics Platform"/>
            <consortium name="The Broad Institute Genome Sequencing Center for Infectious Disease"/>
            <person name="Wu L."/>
            <person name="Ma J."/>
        </authorList>
    </citation>
    <scope>NUCLEOTIDE SEQUENCE [LARGE SCALE GENOMIC DNA]</scope>
    <source>
        <strain evidence="2">JCM 16981</strain>
    </source>
</reference>
<name>A0ABP7END9_9STAP</name>
<proteinExistence type="predicted"/>
<sequence>MTIVEMGIKKHLPYLEALKSNGGVVLTIQQRPKPPHIPYAGIIQIRSKGQEASFSAIVMAPPCITIIFLTQYNMMRTGVKAGRGVWSNLERKWSIENGG</sequence>
<accession>A0ABP7END9</accession>